<dbReference type="EMBL" id="LXQA010036443">
    <property type="protein sequence ID" value="MCH97999.1"/>
    <property type="molecule type" value="Genomic_DNA"/>
</dbReference>
<name>A0A392NFM6_9FABA</name>
<evidence type="ECO:0000313" key="4">
    <source>
        <dbReference type="Proteomes" id="UP000265520"/>
    </source>
</evidence>
<evidence type="ECO:0000313" key="3">
    <source>
        <dbReference type="EMBL" id="MCH97999.1"/>
    </source>
</evidence>
<evidence type="ECO:0000256" key="1">
    <source>
        <dbReference type="SAM" id="MobiDB-lite"/>
    </source>
</evidence>
<gene>
    <name evidence="3" type="ORF">A2U01_0018998</name>
</gene>
<dbReference type="PANTHER" id="PTHR24559:SF444">
    <property type="entry name" value="REVERSE TRANSCRIPTASE DOMAIN-CONTAINING PROTEIN"/>
    <property type="match status" value="1"/>
</dbReference>
<feature type="non-terminal residue" evidence="3">
    <location>
        <position position="1"/>
    </location>
</feature>
<dbReference type="CDD" id="cd01647">
    <property type="entry name" value="RT_LTR"/>
    <property type="match status" value="1"/>
</dbReference>
<dbReference type="Gene3D" id="3.10.10.10">
    <property type="entry name" value="HIV Type 1 Reverse Transcriptase, subunit A, domain 1"/>
    <property type="match status" value="1"/>
</dbReference>
<dbReference type="InterPro" id="IPR000477">
    <property type="entry name" value="RT_dom"/>
</dbReference>
<reference evidence="3 4" key="1">
    <citation type="journal article" date="2018" name="Front. Plant Sci.">
        <title>Red Clover (Trifolium pratense) and Zigzag Clover (T. medium) - A Picture of Genomic Similarities and Differences.</title>
        <authorList>
            <person name="Dluhosova J."/>
            <person name="Istvanek J."/>
            <person name="Nedelnik J."/>
            <person name="Repkova J."/>
        </authorList>
    </citation>
    <scope>NUCLEOTIDE SEQUENCE [LARGE SCALE GENOMIC DNA]</scope>
    <source>
        <strain evidence="4">cv. 10/8</strain>
        <tissue evidence="3">Leaf</tissue>
    </source>
</reference>
<dbReference type="SUPFAM" id="SSF56672">
    <property type="entry name" value="DNA/RNA polymerases"/>
    <property type="match status" value="1"/>
</dbReference>
<organism evidence="3 4">
    <name type="scientific">Trifolium medium</name>
    <dbReference type="NCBI Taxonomy" id="97028"/>
    <lineage>
        <taxon>Eukaryota</taxon>
        <taxon>Viridiplantae</taxon>
        <taxon>Streptophyta</taxon>
        <taxon>Embryophyta</taxon>
        <taxon>Tracheophyta</taxon>
        <taxon>Spermatophyta</taxon>
        <taxon>Magnoliopsida</taxon>
        <taxon>eudicotyledons</taxon>
        <taxon>Gunneridae</taxon>
        <taxon>Pentapetalae</taxon>
        <taxon>rosids</taxon>
        <taxon>fabids</taxon>
        <taxon>Fabales</taxon>
        <taxon>Fabaceae</taxon>
        <taxon>Papilionoideae</taxon>
        <taxon>50 kb inversion clade</taxon>
        <taxon>NPAAA clade</taxon>
        <taxon>Hologalegina</taxon>
        <taxon>IRL clade</taxon>
        <taxon>Trifolieae</taxon>
        <taxon>Trifolium</taxon>
    </lineage>
</organism>
<comment type="caution">
    <text evidence="3">The sequence shown here is derived from an EMBL/GenBank/DDBJ whole genome shotgun (WGS) entry which is preliminary data.</text>
</comment>
<keyword evidence="3" id="KW-0808">Transferase</keyword>
<dbReference type="InterPro" id="IPR053134">
    <property type="entry name" value="RNA-dir_DNA_polymerase"/>
</dbReference>
<dbReference type="PANTHER" id="PTHR24559">
    <property type="entry name" value="TRANSPOSON TY3-I GAG-POL POLYPROTEIN"/>
    <property type="match status" value="1"/>
</dbReference>
<keyword evidence="3" id="KW-0548">Nucleotidyltransferase</keyword>
<evidence type="ECO:0000259" key="2">
    <source>
        <dbReference type="Pfam" id="PF00078"/>
    </source>
</evidence>
<dbReference type="GO" id="GO:0003964">
    <property type="term" value="F:RNA-directed DNA polymerase activity"/>
    <property type="evidence" value="ECO:0007669"/>
    <property type="project" value="UniProtKB-KW"/>
</dbReference>
<dbReference type="AlphaFoldDB" id="A0A392NFM6"/>
<feature type="domain" description="Reverse transcriptase" evidence="2">
    <location>
        <begin position="128"/>
        <end position="183"/>
    </location>
</feature>
<sequence length="204" mass="23467">RVDENPKVEKPLEVKPKEEPSSSVQEKGVSIVPELKQLPPHLKYVFLGKDASHPAIITGMIYLISDSAWVSPVHVVPKKGGMIVVRNDKNELILSRTVTRWRLCIDYRWLNSATRKDHFPCLSWTKCDPEDQEKTAFMCPFGVFAYRRMPFGLCNAPATFQRCMLAIFSDMMEDTMEVFMDDFSRELCLDTRSPLEALRLTKPR</sequence>
<keyword evidence="4" id="KW-1185">Reference proteome</keyword>
<accession>A0A392NFM6</accession>
<protein>
    <submittedName>
        <fullName evidence="3">Reverse transcriptase</fullName>
    </submittedName>
</protein>
<dbReference type="Proteomes" id="UP000265520">
    <property type="component" value="Unassembled WGS sequence"/>
</dbReference>
<dbReference type="Pfam" id="PF00078">
    <property type="entry name" value="RVT_1"/>
    <property type="match status" value="1"/>
</dbReference>
<keyword evidence="3" id="KW-0695">RNA-directed DNA polymerase</keyword>
<dbReference type="InterPro" id="IPR043502">
    <property type="entry name" value="DNA/RNA_pol_sf"/>
</dbReference>
<feature type="region of interest" description="Disordered" evidence="1">
    <location>
        <begin position="1"/>
        <end position="26"/>
    </location>
</feature>
<proteinExistence type="predicted"/>
<feature type="compositionally biased region" description="Basic and acidic residues" evidence="1">
    <location>
        <begin position="1"/>
        <end position="20"/>
    </location>
</feature>